<dbReference type="InterPro" id="IPR044878">
    <property type="entry name" value="UbiA_sf"/>
</dbReference>
<dbReference type="PANTHER" id="PTHR11048">
    <property type="entry name" value="PRENYLTRANSFERASES"/>
    <property type="match status" value="1"/>
</dbReference>
<evidence type="ECO:0000256" key="4">
    <source>
        <dbReference type="ARBA" id="ARBA00022679"/>
    </source>
</evidence>
<comment type="subcellular location">
    <subcellularLocation>
        <location evidence="2">Membrane</location>
        <topology evidence="2">Multi-pass membrane protein</topology>
    </subcellularLocation>
</comment>
<dbReference type="CDD" id="cd13959">
    <property type="entry name" value="PT_UbiA_COQ2"/>
    <property type="match status" value="1"/>
</dbReference>
<evidence type="ECO:0000256" key="5">
    <source>
        <dbReference type="ARBA" id="ARBA00022692"/>
    </source>
</evidence>
<keyword evidence="10" id="KW-1185">Reference proteome</keyword>
<feature type="transmembrane region" description="Helical" evidence="8">
    <location>
        <begin position="106"/>
        <end position="125"/>
    </location>
</feature>
<evidence type="ECO:0000256" key="8">
    <source>
        <dbReference type="SAM" id="Phobius"/>
    </source>
</evidence>
<dbReference type="Pfam" id="PF01040">
    <property type="entry name" value="UbiA"/>
    <property type="match status" value="1"/>
</dbReference>
<dbReference type="InterPro" id="IPR039653">
    <property type="entry name" value="Prenyltransferase"/>
</dbReference>
<feature type="transmembrane region" description="Helical" evidence="8">
    <location>
        <begin position="226"/>
        <end position="248"/>
    </location>
</feature>
<protein>
    <submittedName>
        <fullName evidence="9">UbiA prenyltransferase</fullName>
    </submittedName>
</protein>
<name>A0A165PRU1_9APHY</name>
<dbReference type="InterPro" id="IPR000537">
    <property type="entry name" value="UbiA_prenyltransferase"/>
</dbReference>
<organism evidence="9 10">
    <name type="scientific">Daedalea quercina L-15889</name>
    <dbReference type="NCBI Taxonomy" id="1314783"/>
    <lineage>
        <taxon>Eukaryota</taxon>
        <taxon>Fungi</taxon>
        <taxon>Dikarya</taxon>
        <taxon>Basidiomycota</taxon>
        <taxon>Agaricomycotina</taxon>
        <taxon>Agaricomycetes</taxon>
        <taxon>Polyporales</taxon>
        <taxon>Fomitopsis</taxon>
    </lineage>
</organism>
<reference evidence="9 10" key="1">
    <citation type="journal article" date="2016" name="Mol. Biol. Evol.">
        <title>Comparative Genomics of Early-Diverging Mushroom-Forming Fungi Provides Insights into the Origins of Lignocellulose Decay Capabilities.</title>
        <authorList>
            <person name="Nagy L.G."/>
            <person name="Riley R."/>
            <person name="Tritt A."/>
            <person name="Adam C."/>
            <person name="Daum C."/>
            <person name="Floudas D."/>
            <person name="Sun H."/>
            <person name="Yadav J.S."/>
            <person name="Pangilinan J."/>
            <person name="Larsson K.H."/>
            <person name="Matsuura K."/>
            <person name="Barry K."/>
            <person name="Labutti K."/>
            <person name="Kuo R."/>
            <person name="Ohm R.A."/>
            <person name="Bhattacharya S.S."/>
            <person name="Shirouzu T."/>
            <person name="Yoshinaga Y."/>
            <person name="Martin F.M."/>
            <person name="Grigoriev I.V."/>
            <person name="Hibbett D.S."/>
        </authorList>
    </citation>
    <scope>NUCLEOTIDE SEQUENCE [LARGE SCALE GENOMIC DNA]</scope>
    <source>
        <strain evidence="9 10">L-15889</strain>
    </source>
</reference>
<evidence type="ECO:0000313" key="10">
    <source>
        <dbReference type="Proteomes" id="UP000076727"/>
    </source>
</evidence>
<dbReference type="Gene3D" id="1.20.120.1780">
    <property type="entry name" value="UbiA prenyltransferase"/>
    <property type="match status" value="1"/>
</dbReference>
<dbReference type="FunFam" id="1.20.120.1780:FF:000001">
    <property type="entry name" value="4-hydroxybenzoate octaprenyltransferase"/>
    <property type="match status" value="1"/>
</dbReference>
<evidence type="ECO:0000256" key="1">
    <source>
        <dbReference type="ARBA" id="ARBA00001946"/>
    </source>
</evidence>
<keyword evidence="4 9" id="KW-0808">Transferase</keyword>
<dbReference type="GO" id="GO:0006744">
    <property type="term" value="P:ubiquinone biosynthetic process"/>
    <property type="evidence" value="ECO:0007669"/>
    <property type="project" value="TreeGrafter"/>
</dbReference>
<comment type="similarity">
    <text evidence="3">Belongs to the UbiA prenyltransferase family.</text>
</comment>
<evidence type="ECO:0000256" key="6">
    <source>
        <dbReference type="ARBA" id="ARBA00022989"/>
    </source>
</evidence>
<dbReference type="PANTHER" id="PTHR11048:SF28">
    <property type="entry name" value="4-HYDROXYBENZOATE POLYPRENYLTRANSFERASE, MITOCHONDRIAL"/>
    <property type="match status" value="1"/>
</dbReference>
<feature type="transmembrane region" description="Helical" evidence="8">
    <location>
        <begin position="260"/>
        <end position="279"/>
    </location>
</feature>
<feature type="transmembrane region" description="Helical" evidence="8">
    <location>
        <begin position="163"/>
        <end position="181"/>
    </location>
</feature>
<sequence length="319" mass="35438">MSKLHDSRTTLPNKANVTKAKPKWRHLLELTRMHAFPDGMISVFWPCVWGYVLASRNDPPDPYTFIRHIVPIFVSSGFVYSAAAVINDICDREFDRHVERCKNRPIASGAVTVTEATILLIALAAPPVWMLTFVNRTAMISGLIGIFPLHGIYPLLKRWTSWPPAWSGLAMTWGYPTAWLIVAPQDIWSPMIWTLTLGGMCWIILTDTEYHCQDRKDDVKAGIPSTAILFGSYIRVILSIFATIYVAALTCTGIAANMPPVYFIVVVAGTAVHLLWQLLTLNPDDPANCLTRFSSNRDLGGMITAGMIAGVYLSDLLKS</sequence>
<gene>
    <name evidence="9" type="ORF">DAEQUDRAFT_671238</name>
</gene>
<dbReference type="AlphaFoldDB" id="A0A165PRU1"/>
<accession>A0A165PRU1</accession>
<keyword evidence="5 8" id="KW-0812">Transmembrane</keyword>
<dbReference type="STRING" id="1314783.A0A165PRU1"/>
<comment type="cofactor">
    <cofactor evidence="1">
        <name>Mg(2+)</name>
        <dbReference type="ChEBI" id="CHEBI:18420"/>
    </cofactor>
</comment>
<dbReference type="OrthoDB" id="18170at2759"/>
<dbReference type="GO" id="GO:0005743">
    <property type="term" value="C:mitochondrial inner membrane"/>
    <property type="evidence" value="ECO:0007669"/>
    <property type="project" value="TreeGrafter"/>
</dbReference>
<feature type="transmembrane region" description="Helical" evidence="8">
    <location>
        <begin position="65"/>
        <end position="86"/>
    </location>
</feature>
<proteinExistence type="inferred from homology"/>
<feature type="transmembrane region" description="Helical" evidence="8">
    <location>
        <begin position="137"/>
        <end position="156"/>
    </location>
</feature>
<evidence type="ECO:0000256" key="7">
    <source>
        <dbReference type="ARBA" id="ARBA00023136"/>
    </source>
</evidence>
<evidence type="ECO:0000313" key="9">
    <source>
        <dbReference type="EMBL" id="KZT68553.1"/>
    </source>
</evidence>
<feature type="transmembrane region" description="Helical" evidence="8">
    <location>
        <begin position="187"/>
        <end position="205"/>
    </location>
</feature>
<dbReference type="Gene3D" id="1.10.357.140">
    <property type="entry name" value="UbiA prenyltransferase"/>
    <property type="match status" value="1"/>
</dbReference>
<keyword evidence="6 8" id="KW-1133">Transmembrane helix</keyword>
<feature type="transmembrane region" description="Helical" evidence="8">
    <location>
        <begin position="35"/>
        <end position="53"/>
    </location>
</feature>
<evidence type="ECO:0000256" key="2">
    <source>
        <dbReference type="ARBA" id="ARBA00004141"/>
    </source>
</evidence>
<dbReference type="EMBL" id="KV429065">
    <property type="protein sequence ID" value="KZT68553.1"/>
    <property type="molecule type" value="Genomic_DNA"/>
</dbReference>
<dbReference type="Proteomes" id="UP000076727">
    <property type="component" value="Unassembled WGS sequence"/>
</dbReference>
<dbReference type="GO" id="GO:0016765">
    <property type="term" value="F:transferase activity, transferring alkyl or aryl (other than methyl) groups"/>
    <property type="evidence" value="ECO:0007669"/>
    <property type="project" value="InterPro"/>
</dbReference>
<evidence type="ECO:0000256" key="3">
    <source>
        <dbReference type="ARBA" id="ARBA00005985"/>
    </source>
</evidence>
<keyword evidence="7 8" id="KW-0472">Membrane</keyword>